<proteinExistence type="predicted"/>
<dbReference type="EMBL" id="MU864440">
    <property type="protein sequence ID" value="KAK4185792.1"/>
    <property type="molecule type" value="Genomic_DNA"/>
</dbReference>
<comment type="caution">
    <text evidence="2">The sequence shown here is derived from an EMBL/GenBank/DDBJ whole genome shotgun (WGS) entry which is preliminary data.</text>
</comment>
<reference evidence="2" key="1">
    <citation type="journal article" date="2023" name="Mol. Phylogenet. Evol.">
        <title>Genome-scale phylogeny and comparative genomics of the fungal order Sordariales.</title>
        <authorList>
            <person name="Hensen N."/>
            <person name="Bonometti L."/>
            <person name="Westerberg I."/>
            <person name="Brannstrom I.O."/>
            <person name="Guillou S."/>
            <person name="Cros-Aarteil S."/>
            <person name="Calhoun S."/>
            <person name="Haridas S."/>
            <person name="Kuo A."/>
            <person name="Mondo S."/>
            <person name="Pangilinan J."/>
            <person name="Riley R."/>
            <person name="LaButti K."/>
            <person name="Andreopoulos B."/>
            <person name="Lipzen A."/>
            <person name="Chen C."/>
            <person name="Yan M."/>
            <person name="Daum C."/>
            <person name="Ng V."/>
            <person name="Clum A."/>
            <person name="Steindorff A."/>
            <person name="Ohm R.A."/>
            <person name="Martin F."/>
            <person name="Silar P."/>
            <person name="Natvig D.O."/>
            <person name="Lalanne C."/>
            <person name="Gautier V."/>
            <person name="Ament-Velasquez S.L."/>
            <person name="Kruys A."/>
            <person name="Hutchinson M.I."/>
            <person name="Powell A.J."/>
            <person name="Barry K."/>
            <person name="Miller A.N."/>
            <person name="Grigoriev I.V."/>
            <person name="Debuchy R."/>
            <person name="Gladieux P."/>
            <person name="Hiltunen Thoren M."/>
            <person name="Johannesson H."/>
        </authorList>
    </citation>
    <scope>NUCLEOTIDE SEQUENCE</scope>
    <source>
        <strain evidence="2">PSN309</strain>
    </source>
</reference>
<name>A0AAN6WST9_9PEZI</name>
<keyword evidence="1" id="KW-0812">Transmembrane</keyword>
<evidence type="ECO:0000313" key="3">
    <source>
        <dbReference type="Proteomes" id="UP001302126"/>
    </source>
</evidence>
<dbReference type="Proteomes" id="UP001302126">
    <property type="component" value="Unassembled WGS sequence"/>
</dbReference>
<reference evidence="2" key="2">
    <citation type="submission" date="2023-05" db="EMBL/GenBank/DDBJ databases">
        <authorList>
            <consortium name="Lawrence Berkeley National Laboratory"/>
            <person name="Steindorff A."/>
            <person name="Hensen N."/>
            <person name="Bonometti L."/>
            <person name="Westerberg I."/>
            <person name="Brannstrom I.O."/>
            <person name="Guillou S."/>
            <person name="Cros-Aarteil S."/>
            <person name="Calhoun S."/>
            <person name="Haridas S."/>
            <person name="Kuo A."/>
            <person name="Mondo S."/>
            <person name="Pangilinan J."/>
            <person name="Riley R."/>
            <person name="Labutti K."/>
            <person name="Andreopoulos B."/>
            <person name="Lipzen A."/>
            <person name="Chen C."/>
            <person name="Yanf M."/>
            <person name="Daum C."/>
            <person name="Ng V."/>
            <person name="Clum A."/>
            <person name="Ohm R."/>
            <person name="Martin F."/>
            <person name="Silar P."/>
            <person name="Natvig D."/>
            <person name="Lalanne C."/>
            <person name="Gautier V."/>
            <person name="Ament-Velasquez S.L."/>
            <person name="Kruys A."/>
            <person name="Hutchinson M.I."/>
            <person name="Powell A.J."/>
            <person name="Barry K."/>
            <person name="Miller A.N."/>
            <person name="Grigoriev I.V."/>
            <person name="Debuchy R."/>
            <person name="Gladieux P."/>
            <person name="Thoren M.H."/>
            <person name="Johannesson H."/>
        </authorList>
    </citation>
    <scope>NUCLEOTIDE SEQUENCE</scope>
    <source>
        <strain evidence="2">PSN309</strain>
    </source>
</reference>
<feature type="transmembrane region" description="Helical" evidence="1">
    <location>
        <begin position="274"/>
        <end position="296"/>
    </location>
</feature>
<keyword evidence="1" id="KW-0472">Membrane</keyword>
<evidence type="ECO:0000313" key="2">
    <source>
        <dbReference type="EMBL" id="KAK4185792.1"/>
    </source>
</evidence>
<gene>
    <name evidence="2" type="ORF">QBC35DRAFT_555849</name>
</gene>
<evidence type="ECO:0000256" key="1">
    <source>
        <dbReference type="SAM" id="Phobius"/>
    </source>
</evidence>
<keyword evidence="1" id="KW-1133">Transmembrane helix</keyword>
<protein>
    <submittedName>
        <fullName evidence="2">Uncharacterized protein</fullName>
    </submittedName>
</protein>
<keyword evidence="3" id="KW-1185">Reference proteome</keyword>
<sequence length="377" mass="41348">MSKIRKDSPFTNDRLSRSIALFAPYQWQTSLLITEWQRTMFNTVTNTDNNNNADHDIRAQDGCNLAYILEGYPLTWDETVSYSLYSTLAEAYMYGRNCGDEFSCIPSQRNGVEDSIYSPGLGCPLGWTTATILSRGMTDSVRAWQIFSTLYEDELDAICCPSGFAFVYENRNCESTMVECTFSYRSCIGRAGGVERTITLGATLPLLAPWSMDGPESVSPTASSSQVIRQAITQTPALQLVYRTLDRSATTSATAATHQTNSLSSGGHLSTGEIVATSVMATLGAALILAVFWILARRSRKRRRIQDENDTQQENTPELSADMTLAGTELGSKAKPELPVSPQTPTTLVEEGVVRVVSPLSVAYELESVQASPRSEM</sequence>
<accession>A0AAN6WST9</accession>
<dbReference type="AlphaFoldDB" id="A0AAN6WST9"/>
<organism evidence="2 3">
    <name type="scientific">Podospora australis</name>
    <dbReference type="NCBI Taxonomy" id="1536484"/>
    <lineage>
        <taxon>Eukaryota</taxon>
        <taxon>Fungi</taxon>
        <taxon>Dikarya</taxon>
        <taxon>Ascomycota</taxon>
        <taxon>Pezizomycotina</taxon>
        <taxon>Sordariomycetes</taxon>
        <taxon>Sordariomycetidae</taxon>
        <taxon>Sordariales</taxon>
        <taxon>Podosporaceae</taxon>
        <taxon>Podospora</taxon>
    </lineage>
</organism>